<dbReference type="GO" id="GO:0004315">
    <property type="term" value="F:3-oxoacyl-[acyl-carrier-protein] synthase activity"/>
    <property type="evidence" value="ECO:0007669"/>
    <property type="project" value="InterPro"/>
</dbReference>
<dbReference type="GO" id="GO:0004312">
    <property type="term" value="F:fatty acid synthase activity"/>
    <property type="evidence" value="ECO:0007669"/>
    <property type="project" value="TreeGrafter"/>
</dbReference>
<dbReference type="PROSITE" id="PS00606">
    <property type="entry name" value="KS3_1"/>
    <property type="match status" value="1"/>
</dbReference>
<dbReference type="InterPro" id="IPR018201">
    <property type="entry name" value="Ketoacyl_synth_AS"/>
</dbReference>
<dbReference type="PANTHER" id="PTHR43775">
    <property type="entry name" value="FATTY ACID SYNTHASE"/>
    <property type="match status" value="1"/>
</dbReference>
<feature type="domain" description="Ketosynthase family 3 (KS3)" evidence="4">
    <location>
        <begin position="1"/>
        <end position="384"/>
    </location>
</feature>
<keyword evidence="6" id="KW-1185">Reference proteome</keyword>
<evidence type="ECO:0000259" key="4">
    <source>
        <dbReference type="PROSITE" id="PS52004"/>
    </source>
</evidence>
<dbReference type="SUPFAM" id="SSF53901">
    <property type="entry name" value="Thiolase-like"/>
    <property type="match status" value="1"/>
</dbReference>
<dbReference type="Pfam" id="PF16197">
    <property type="entry name" value="KAsynt_C_assoc"/>
    <property type="match status" value="1"/>
</dbReference>
<keyword evidence="2" id="KW-0597">Phosphoprotein</keyword>
<dbReference type="Pfam" id="PF00109">
    <property type="entry name" value="ketoacyl-synt"/>
    <property type="match status" value="1"/>
</dbReference>
<organism evidence="5 6">
    <name type="scientific">Strongylus vulgaris</name>
    <name type="common">Blood worm</name>
    <dbReference type="NCBI Taxonomy" id="40348"/>
    <lineage>
        <taxon>Eukaryota</taxon>
        <taxon>Metazoa</taxon>
        <taxon>Ecdysozoa</taxon>
        <taxon>Nematoda</taxon>
        <taxon>Chromadorea</taxon>
        <taxon>Rhabditida</taxon>
        <taxon>Rhabditina</taxon>
        <taxon>Rhabditomorpha</taxon>
        <taxon>Strongyloidea</taxon>
        <taxon>Strongylidae</taxon>
        <taxon>Strongylus</taxon>
    </lineage>
</organism>
<evidence type="ECO:0000256" key="1">
    <source>
        <dbReference type="ARBA" id="ARBA00022450"/>
    </source>
</evidence>
<accession>A0A3P7LS12</accession>
<dbReference type="PROSITE" id="PS52004">
    <property type="entry name" value="KS3_2"/>
    <property type="match status" value="1"/>
</dbReference>
<dbReference type="InterPro" id="IPR016039">
    <property type="entry name" value="Thiolase-like"/>
</dbReference>
<dbReference type="InterPro" id="IPR032821">
    <property type="entry name" value="PKS_assoc"/>
</dbReference>
<dbReference type="InterPro" id="IPR014030">
    <property type="entry name" value="Ketoacyl_synth_N"/>
</dbReference>
<proteinExistence type="predicted"/>
<dbReference type="Gene3D" id="3.40.50.720">
    <property type="entry name" value="NAD(P)-binding Rossmann-like Domain"/>
    <property type="match status" value="1"/>
</dbReference>
<dbReference type="InterPro" id="IPR020841">
    <property type="entry name" value="PKS_Beta-ketoAc_synthase_dom"/>
</dbReference>
<protein>
    <recommendedName>
        <fullName evidence="4">Ketosynthase family 3 (KS3) domain-containing protein</fullName>
    </recommendedName>
</protein>
<dbReference type="PANTHER" id="PTHR43775:SF37">
    <property type="entry name" value="SI:DKEY-61P9.11"/>
    <property type="match status" value="1"/>
</dbReference>
<sequence length="384" mass="42055">MAMLGGERDTSTPVINLGRKVVGQANYAFANGLMTSIAEKSNVPMQVIHWGPWRDTVGQANYAFANGLMTSIAEKSNLPMQVIHWGPWRDTGLLQTEHNAKVYEQLKARGWNLLESRQALDVLGMDRKSVVVFDGDFEQIVKSQGHMQKFLDKIVEQKEKSIMKEEIDAPLVKQPQLADNRPSLESIIIEDFVSTFTAHMLNLRGPAVGVYSACSTALLAIAQACNSLRLSNVDLAIAGGISLVFPDQTRYVFQEGLVLSKTGTCRPFDKDADGTVRGSSVGCVVLKRLNQAIKDNDHIEAVIRSYGMSNDGLHKASFMAPNCEGQKDIPFKVNTKVTDLQANSMAAVSSFGIGGTNVHLILDQPPPRTIKQKHAETVHILPIS</sequence>
<dbReference type="InterPro" id="IPR050091">
    <property type="entry name" value="PKS_NRPS_Biosynth_Enz"/>
</dbReference>
<name>A0A3P7LS12_STRVU</name>
<evidence type="ECO:0000256" key="2">
    <source>
        <dbReference type="ARBA" id="ARBA00022553"/>
    </source>
</evidence>
<keyword evidence="3" id="KW-0808">Transferase</keyword>
<evidence type="ECO:0000256" key="3">
    <source>
        <dbReference type="ARBA" id="ARBA00022679"/>
    </source>
</evidence>
<dbReference type="EMBL" id="UYYB01114987">
    <property type="protein sequence ID" value="VDM81878.1"/>
    <property type="molecule type" value="Genomic_DNA"/>
</dbReference>
<dbReference type="OrthoDB" id="329835at2759"/>
<dbReference type="Proteomes" id="UP000270094">
    <property type="component" value="Unassembled WGS sequence"/>
</dbReference>
<gene>
    <name evidence="5" type="ORF">SVUK_LOCUS16876</name>
</gene>
<feature type="non-terminal residue" evidence="5">
    <location>
        <position position="384"/>
    </location>
</feature>
<dbReference type="GO" id="GO:0006633">
    <property type="term" value="P:fatty acid biosynthetic process"/>
    <property type="evidence" value="ECO:0007669"/>
    <property type="project" value="InterPro"/>
</dbReference>
<evidence type="ECO:0000313" key="6">
    <source>
        <dbReference type="Proteomes" id="UP000270094"/>
    </source>
</evidence>
<evidence type="ECO:0000313" key="5">
    <source>
        <dbReference type="EMBL" id="VDM81878.1"/>
    </source>
</evidence>
<dbReference type="CDD" id="cd00833">
    <property type="entry name" value="PKS"/>
    <property type="match status" value="1"/>
</dbReference>
<dbReference type="Gene3D" id="3.40.47.10">
    <property type="match status" value="2"/>
</dbReference>
<reference evidence="5 6" key="1">
    <citation type="submission" date="2018-11" db="EMBL/GenBank/DDBJ databases">
        <authorList>
            <consortium name="Pathogen Informatics"/>
        </authorList>
    </citation>
    <scope>NUCLEOTIDE SEQUENCE [LARGE SCALE GENOMIC DNA]</scope>
</reference>
<dbReference type="SMART" id="SM00825">
    <property type="entry name" value="PKS_KS"/>
    <property type="match status" value="1"/>
</dbReference>
<keyword evidence="1" id="KW-0596">Phosphopantetheine</keyword>
<dbReference type="AlphaFoldDB" id="A0A3P7LS12"/>